<sequence length="137" mass="15036">MVRVFLDTNVLAYAFDSASASKQAAARAALTSHRDFTVSTQVMLELFVVLTRKLRPAWPVEEARRVLHQVADLGVVLADRALVERALMTAQRHQLSVWDATVLEAVAESGCGELWTEDLTHGSVLRGVRVVNPLLSA</sequence>
<dbReference type="EC" id="3.1.-.-" evidence="6"/>
<dbReference type="HAMAP" id="MF_00265">
    <property type="entry name" value="VapC_Nob1"/>
    <property type="match status" value="1"/>
</dbReference>
<reference evidence="8 9" key="1">
    <citation type="submission" date="2018-09" db="EMBL/GenBank/DDBJ databases">
        <authorList>
            <person name="Li J."/>
        </authorList>
    </citation>
    <scope>NUCLEOTIDE SEQUENCE [LARGE SCALE GENOMIC DNA]</scope>
    <source>
        <strain evidence="8 9">2129</strain>
    </source>
</reference>
<dbReference type="RefSeq" id="WP_120203699.1">
    <property type="nucleotide sequence ID" value="NZ_CP032514.1"/>
</dbReference>
<keyword evidence="2 6" id="KW-0540">Nuclease</keyword>
<evidence type="ECO:0000256" key="6">
    <source>
        <dbReference type="HAMAP-Rule" id="MF_00265"/>
    </source>
</evidence>
<feature type="binding site" evidence="6">
    <location>
        <position position="7"/>
    </location>
    <ligand>
        <name>Mg(2+)</name>
        <dbReference type="ChEBI" id="CHEBI:18420"/>
    </ligand>
</feature>
<feature type="domain" description="PIN" evidence="7">
    <location>
        <begin position="4"/>
        <end position="118"/>
    </location>
</feature>
<comment type="function">
    <text evidence="6">Toxic component of a toxin-antitoxin (TA) system. An RNase.</text>
</comment>
<evidence type="ECO:0000313" key="9">
    <source>
        <dbReference type="Proteomes" id="UP000273001"/>
    </source>
</evidence>
<keyword evidence="9" id="KW-1185">Reference proteome</keyword>
<keyword evidence="3 6" id="KW-0479">Metal-binding</keyword>
<evidence type="ECO:0000313" key="8">
    <source>
        <dbReference type="EMBL" id="AYD89239.1"/>
    </source>
</evidence>
<dbReference type="InterPro" id="IPR002716">
    <property type="entry name" value="PIN_dom"/>
</dbReference>
<evidence type="ECO:0000256" key="4">
    <source>
        <dbReference type="ARBA" id="ARBA00022801"/>
    </source>
</evidence>
<evidence type="ECO:0000256" key="1">
    <source>
        <dbReference type="ARBA" id="ARBA00022649"/>
    </source>
</evidence>
<gene>
    <name evidence="6" type="primary">vapC</name>
    <name evidence="8" type="ORF">D5R93_02730</name>
</gene>
<organism evidence="8 9">
    <name type="scientific">Actinomyces lilanjuaniae</name>
    <dbReference type="NCBI Taxonomy" id="2321394"/>
    <lineage>
        <taxon>Bacteria</taxon>
        <taxon>Bacillati</taxon>
        <taxon>Actinomycetota</taxon>
        <taxon>Actinomycetes</taxon>
        <taxon>Actinomycetales</taxon>
        <taxon>Actinomycetaceae</taxon>
        <taxon>Actinomyces</taxon>
    </lineage>
</organism>
<accession>A0ABN5PQB3</accession>
<proteinExistence type="inferred from homology"/>
<evidence type="ECO:0000256" key="3">
    <source>
        <dbReference type="ARBA" id="ARBA00022723"/>
    </source>
</evidence>
<keyword evidence="5 6" id="KW-0460">Magnesium</keyword>
<name>A0ABN5PQB3_9ACTO</name>
<keyword evidence="4 6" id="KW-0378">Hydrolase</keyword>
<dbReference type="EMBL" id="CP032514">
    <property type="protein sequence ID" value="AYD89239.1"/>
    <property type="molecule type" value="Genomic_DNA"/>
</dbReference>
<evidence type="ECO:0000256" key="2">
    <source>
        <dbReference type="ARBA" id="ARBA00022722"/>
    </source>
</evidence>
<keyword evidence="6" id="KW-0800">Toxin</keyword>
<comment type="cofactor">
    <cofactor evidence="6">
        <name>Mg(2+)</name>
        <dbReference type="ChEBI" id="CHEBI:18420"/>
    </cofactor>
</comment>
<dbReference type="InterPro" id="IPR029060">
    <property type="entry name" value="PIN-like_dom_sf"/>
</dbReference>
<keyword evidence="1 6" id="KW-1277">Toxin-antitoxin system</keyword>
<dbReference type="Pfam" id="PF01850">
    <property type="entry name" value="PIN"/>
    <property type="match status" value="1"/>
</dbReference>
<protein>
    <recommendedName>
        <fullName evidence="6">Ribonuclease VapC</fullName>
        <shortName evidence="6">RNase VapC</shortName>
        <ecNumber evidence="6">3.1.-.-</ecNumber>
    </recommendedName>
    <alternativeName>
        <fullName evidence="6">Toxin VapC</fullName>
    </alternativeName>
</protein>
<evidence type="ECO:0000256" key="5">
    <source>
        <dbReference type="ARBA" id="ARBA00022842"/>
    </source>
</evidence>
<dbReference type="Proteomes" id="UP000273001">
    <property type="component" value="Chromosome"/>
</dbReference>
<dbReference type="InterPro" id="IPR022907">
    <property type="entry name" value="VapC_family"/>
</dbReference>
<dbReference type="SUPFAM" id="SSF88723">
    <property type="entry name" value="PIN domain-like"/>
    <property type="match status" value="1"/>
</dbReference>
<feature type="binding site" evidence="6">
    <location>
        <position position="99"/>
    </location>
    <ligand>
        <name>Mg(2+)</name>
        <dbReference type="ChEBI" id="CHEBI:18420"/>
    </ligand>
</feature>
<comment type="similarity">
    <text evidence="6">Belongs to the PINc/VapC protein family.</text>
</comment>
<evidence type="ECO:0000259" key="7">
    <source>
        <dbReference type="Pfam" id="PF01850"/>
    </source>
</evidence>
<dbReference type="CDD" id="cd18692">
    <property type="entry name" value="PIN_VapC-like"/>
    <property type="match status" value="1"/>
</dbReference>
<dbReference type="Gene3D" id="3.40.50.1010">
    <property type="entry name" value="5'-nuclease"/>
    <property type="match status" value="1"/>
</dbReference>